<comment type="caution">
    <text evidence="2">The sequence shown here is derived from an EMBL/GenBank/DDBJ whole genome shotgun (WGS) entry which is preliminary data.</text>
</comment>
<sequence>MTEDRLVTDLDSPSSPPIPNQIAGPYQKLSSIEKELGVQFLTSRGLPSSSGPDNQPSMEEMDNRASITLIAAVNQSTSSLEKRQGKKRANEDGFHFASPYKFTLFCQELLPPYPLFPVWSNGLKRPQKLRKDHVKILCISLEFELYSRAKSIFYQRQQTFFRLLPITQ</sequence>
<dbReference type="AlphaFoldDB" id="A0AAV4UQA6"/>
<gene>
    <name evidence="2" type="ORF">CDAR_95851</name>
</gene>
<feature type="region of interest" description="Disordered" evidence="1">
    <location>
        <begin position="1"/>
        <end position="24"/>
    </location>
</feature>
<evidence type="ECO:0000313" key="2">
    <source>
        <dbReference type="EMBL" id="GIY59918.1"/>
    </source>
</evidence>
<feature type="compositionally biased region" description="Polar residues" evidence="1">
    <location>
        <begin position="42"/>
        <end position="57"/>
    </location>
</feature>
<proteinExistence type="predicted"/>
<organism evidence="2 3">
    <name type="scientific">Caerostris darwini</name>
    <dbReference type="NCBI Taxonomy" id="1538125"/>
    <lineage>
        <taxon>Eukaryota</taxon>
        <taxon>Metazoa</taxon>
        <taxon>Ecdysozoa</taxon>
        <taxon>Arthropoda</taxon>
        <taxon>Chelicerata</taxon>
        <taxon>Arachnida</taxon>
        <taxon>Araneae</taxon>
        <taxon>Araneomorphae</taxon>
        <taxon>Entelegynae</taxon>
        <taxon>Araneoidea</taxon>
        <taxon>Araneidae</taxon>
        <taxon>Caerostris</taxon>
    </lineage>
</organism>
<keyword evidence="3" id="KW-1185">Reference proteome</keyword>
<evidence type="ECO:0000256" key="1">
    <source>
        <dbReference type="SAM" id="MobiDB-lite"/>
    </source>
</evidence>
<protein>
    <submittedName>
        <fullName evidence="2">Uncharacterized protein</fullName>
    </submittedName>
</protein>
<feature type="region of interest" description="Disordered" evidence="1">
    <location>
        <begin position="42"/>
        <end position="62"/>
    </location>
</feature>
<name>A0AAV4UQA6_9ARAC</name>
<accession>A0AAV4UQA6</accession>
<dbReference type="EMBL" id="BPLQ01011730">
    <property type="protein sequence ID" value="GIY59918.1"/>
    <property type="molecule type" value="Genomic_DNA"/>
</dbReference>
<evidence type="ECO:0000313" key="3">
    <source>
        <dbReference type="Proteomes" id="UP001054837"/>
    </source>
</evidence>
<dbReference type="Proteomes" id="UP001054837">
    <property type="component" value="Unassembled WGS sequence"/>
</dbReference>
<reference evidence="2 3" key="1">
    <citation type="submission" date="2021-06" db="EMBL/GenBank/DDBJ databases">
        <title>Caerostris darwini draft genome.</title>
        <authorList>
            <person name="Kono N."/>
            <person name="Arakawa K."/>
        </authorList>
    </citation>
    <scope>NUCLEOTIDE SEQUENCE [LARGE SCALE GENOMIC DNA]</scope>
</reference>